<evidence type="ECO:0000256" key="6">
    <source>
        <dbReference type="ARBA" id="ARBA00023136"/>
    </source>
</evidence>
<feature type="transmembrane region" description="Helical" evidence="8">
    <location>
        <begin position="440"/>
        <end position="465"/>
    </location>
</feature>
<feature type="transmembrane region" description="Helical" evidence="8">
    <location>
        <begin position="228"/>
        <end position="256"/>
    </location>
</feature>
<feature type="transmembrane region" description="Helical" evidence="8">
    <location>
        <begin position="109"/>
        <end position="128"/>
    </location>
</feature>
<keyword evidence="4 8" id="KW-0812">Transmembrane</keyword>
<dbReference type="OrthoDB" id="446368at2759"/>
<dbReference type="RefSeq" id="XP_024738743.1">
    <property type="nucleotide sequence ID" value="XM_024888480.1"/>
</dbReference>
<dbReference type="GO" id="GO:0005886">
    <property type="term" value="C:plasma membrane"/>
    <property type="evidence" value="ECO:0007669"/>
    <property type="project" value="UniProtKB-SubCell"/>
</dbReference>
<dbReference type="CDD" id="cd17323">
    <property type="entry name" value="MFS_Tpo1_MDR_like"/>
    <property type="match status" value="1"/>
</dbReference>
<feature type="transmembrane region" description="Helical" evidence="8">
    <location>
        <begin position="409"/>
        <end position="428"/>
    </location>
</feature>
<keyword evidence="11" id="KW-1185">Reference proteome</keyword>
<dbReference type="PANTHER" id="PTHR23502">
    <property type="entry name" value="MAJOR FACILITATOR SUPERFAMILY"/>
    <property type="match status" value="1"/>
</dbReference>
<keyword evidence="6 8" id="KW-0472">Membrane</keyword>
<gene>
    <name evidence="10" type="ORF">K444DRAFT_720366</name>
</gene>
<dbReference type="InterPro" id="IPR036259">
    <property type="entry name" value="MFS_trans_sf"/>
</dbReference>
<dbReference type="Pfam" id="PF07690">
    <property type="entry name" value="MFS_1"/>
    <property type="match status" value="1"/>
</dbReference>
<comment type="similarity">
    <text evidence="7">Belongs to the major facilitator superfamily. DHA1 family. Polyamines/proton antiporter (TC 2.A.1.2.16) subfamily.</text>
</comment>
<name>A0A2J6TFP2_9HELO</name>
<dbReference type="InParanoid" id="A0A2J6TFP2"/>
<evidence type="ECO:0000256" key="3">
    <source>
        <dbReference type="ARBA" id="ARBA00022475"/>
    </source>
</evidence>
<dbReference type="FunFam" id="1.20.1250.20:FF:000011">
    <property type="entry name" value="MFS multidrug transporter, putative"/>
    <property type="match status" value="1"/>
</dbReference>
<organism evidence="10 11">
    <name type="scientific">Hyaloscypha bicolor E</name>
    <dbReference type="NCBI Taxonomy" id="1095630"/>
    <lineage>
        <taxon>Eukaryota</taxon>
        <taxon>Fungi</taxon>
        <taxon>Dikarya</taxon>
        <taxon>Ascomycota</taxon>
        <taxon>Pezizomycotina</taxon>
        <taxon>Leotiomycetes</taxon>
        <taxon>Helotiales</taxon>
        <taxon>Hyaloscyphaceae</taxon>
        <taxon>Hyaloscypha</taxon>
        <taxon>Hyaloscypha bicolor</taxon>
    </lineage>
</organism>
<evidence type="ECO:0000256" key="2">
    <source>
        <dbReference type="ARBA" id="ARBA00022448"/>
    </source>
</evidence>
<accession>A0A2J6TFP2</accession>
<evidence type="ECO:0000256" key="1">
    <source>
        <dbReference type="ARBA" id="ARBA00004651"/>
    </source>
</evidence>
<dbReference type="Gene3D" id="1.20.1250.20">
    <property type="entry name" value="MFS general substrate transporter like domains"/>
    <property type="match status" value="1"/>
</dbReference>
<dbReference type="GeneID" id="36596556"/>
<sequence>MVDSISSSCETKDDWAPIELSTWRVFRDKAWVTQKVFEHRLPGSGTDADPYLVEWLPCDVRNPMNFSQRRKWTLAWIGAFTVFGVSFSSSGDTGGILSQMVEWGLSNTLALLPISFFVLGFAIGPVFWAPLSEIYGRQAIFLLTYVTYTVFDAGCIGAQTITQLVVLRFIAGLCGSAQLTNSGGIIADMFSAAERGKAQSVFACAPFMGPVLGPVVGGYLGLPLSWRWIHVLITCLATCLLFAGSIIPETYAPVLLQHRARALSKRTGKVYVTRLDHLQGPKSLPAILKIALARPWVLLFKEPIVLIMSTYMAIFYGTMYMFFGAFPIVFEELRGWSQGVSGLAFFGQTVGMAFALLYMRWENTRYVRIADASPHGRAPAEARLLPCMIAAIATPIGLFLFAWTNGKTMPWILPVIGSGIFGFGNVLLSLGCVNYLIDAYVIYAASVMAATAMLRSVLGATFPLFTATMYNHLGIHWASSIPAFLALICMPFPFIFARYGAAIRSQCEYAAEAQKALDEMLKTSGEGENITDLELIQEEAKLDLDRRTTVKTVHTIAV</sequence>
<feature type="transmembrane region" description="Helical" evidence="8">
    <location>
        <begin position="342"/>
        <end position="361"/>
    </location>
</feature>
<feature type="transmembrane region" description="Helical" evidence="8">
    <location>
        <begin position="72"/>
        <end position="89"/>
    </location>
</feature>
<evidence type="ECO:0000256" key="4">
    <source>
        <dbReference type="ARBA" id="ARBA00022692"/>
    </source>
</evidence>
<keyword evidence="2" id="KW-0813">Transport</keyword>
<dbReference type="SUPFAM" id="SSF103473">
    <property type="entry name" value="MFS general substrate transporter"/>
    <property type="match status" value="1"/>
</dbReference>
<keyword evidence="5 8" id="KW-1133">Transmembrane helix</keyword>
<feature type="transmembrane region" description="Helical" evidence="8">
    <location>
        <begin position="382"/>
        <end position="403"/>
    </location>
</feature>
<dbReference type="InterPro" id="IPR020846">
    <property type="entry name" value="MFS_dom"/>
</dbReference>
<feature type="transmembrane region" description="Helical" evidence="8">
    <location>
        <begin position="477"/>
        <end position="496"/>
    </location>
</feature>
<comment type="subcellular location">
    <subcellularLocation>
        <location evidence="1">Cell membrane</location>
        <topology evidence="1">Multi-pass membrane protein</topology>
    </subcellularLocation>
</comment>
<feature type="domain" description="Major facilitator superfamily (MFS) profile" evidence="9">
    <location>
        <begin position="74"/>
        <end position="501"/>
    </location>
</feature>
<dbReference type="InterPro" id="IPR011701">
    <property type="entry name" value="MFS"/>
</dbReference>
<feature type="transmembrane region" description="Helical" evidence="8">
    <location>
        <begin position="167"/>
        <end position="190"/>
    </location>
</feature>
<dbReference type="AlphaFoldDB" id="A0A2J6TFP2"/>
<evidence type="ECO:0000256" key="7">
    <source>
        <dbReference type="ARBA" id="ARBA00038459"/>
    </source>
</evidence>
<dbReference type="Proteomes" id="UP000235371">
    <property type="component" value="Unassembled WGS sequence"/>
</dbReference>
<dbReference type="STRING" id="1095630.A0A2J6TFP2"/>
<feature type="transmembrane region" description="Helical" evidence="8">
    <location>
        <begin position="140"/>
        <end position="161"/>
    </location>
</feature>
<dbReference type="EMBL" id="KZ613786">
    <property type="protein sequence ID" value="PMD61839.1"/>
    <property type="molecule type" value="Genomic_DNA"/>
</dbReference>
<feature type="transmembrane region" description="Helical" evidence="8">
    <location>
        <begin position="202"/>
        <end position="222"/>
    </location>
</feature>
<protein>
    <submittedName>
        <fullName evidence="10">MFS general substrate transporter</fullName>
    </submittedName>
</protein>
<dbReference type="PANTHER" id="PTHR23502:SF186">
    <property type="entry name" value="MAJOR FACILITATOR SUPERFAMILY (MFS) PROFILE DOMAIN-CONTAINING PROTEIN"/>
    <property type="match status" value="1"/>
</dbReference>
<evidence type="ECO:0000256" key="5">
    <source>
        <dbReference type="ARBA" id="ARBA00022989"/>
    </source>
</evidence>
<keyword evidence="3" id="KW-1003">Cell membrane</keyword>
<reference evidence="10 11" key="1">
    <citation type="submission" date="2016-04" db="EMBL/GenBank/DDBJ databases">
        <title>A degradative enzymes factory behind the ericoid mycorrhizal symbiosis.</title>
        <authorList>
            <consortium name="DOE Joint Genome Institute"/>
            <person name="Martino E."/>
            <person name="Morin E."/>
            <person name="Grelet G."/>
            <person name="Kuo A."/>
            <person name="Kohler A."/>
            <person name="Daghino S."/>
            <person name="Barry K."/>
            <person name="Choi C."/>
            <person name="Cichocki N."/>
            <person name="Clum A."/>
            <person name="Copeland A."/>
            <person name="Hainaut M."/>
            <person name="Haridas S."/>
            <person name="Labutti K."/>
            <person name="Lindquist E."/>
            <person name="Lipzen A."/>
            <person name="Khouja H.-R."/>
            <person name="Murat C."/>
            <person name="Ohm R."/>
            <person name="Olson A."/>
            <person name="Spatafora J."/>
            <person name="Veneault-Fourrey C."/>
            <person name="Henrissat B."/>
            <person name="Grigoriev I."/>
            <person name="Martin F."/>
            <person name="Perotto S."/>
        </authorList>
    </citation>
    <scope>NUCLEOTIDE SEQUENCE [LARGE SCALE GENOMIC DNA]</scope>
    <source>
        <strain evidence="10 11">E</strain>
    </source>
</reference>
<dbReference type="GO" id="GO:0022857">
    <property type="term" value="F:transmembrane transporter activity"/>
    <property type="evidence" value="ECO:0007669"/>
    <property type="project" value="InterPro"/>
</dbReference>
<evidence type="ECO:0000313" key="10">
    <source>
        <dbReference type="EMBL" id="PMD61839.1"/>
    </source>
</evidence>
<evidence type="ECO:0000259" key="9">
    <source>
        <dbReference type="PROSITE" id="PS50850"/>
    </source>
</evidence>
<feature type="transmembrane region" description="Helical" evidence="8">
    <location>
        <begin position="304"/>
        <end position="330"/>
    </location>
</feature>
<dbReference type="PROSITE" id="PS50850">
    <property type="entry name" value="MFS"/>
    <property type="match status" value="1"/>
</dbReference>
<evidence type="ECO:0000256" key="8">
    <source>
        <dbReference type="SAM" id="Phobius"/>
    </source>
</evidence>
<evidence type="ECO:0000313" key="11">
    <source>
        <dbReference type="Proteomes" id="UP000235371"/>
    </source>
</evidence>
<proteinExistence type="inferred from homology"/>